<dbReference type="PANTHER" id="PTHR34129:SF1">
    <property type="entry name" value="DUF952 DOMAIN-CONTAINING PROTEIN"/>
    <property type="match status" value="1"/>
</dbReference>
<keyword evidence="2" id="KW-1185">Reference proteome</keyword>
<dbReference type="InterPro" id="IPR009297">
    <property type="entry name" value="DUF952"/>
</dbReference>
<protein>
    <recommendedName>
        <fullName evidence="3">DUF952 domain-containing protein</fullName>
    </recommendedName>
</protein>
<accession>A0A9P6U9K9</accession>
<reference evidence="1" key="1">
    <citation type="journal article" date="2020" name="Fungal Divers.">
        <title>Resolving the Mortierellaceae phylogeny through synthesis of multi-gene phylogenetics and phylogenomics.</title>
        <authorList>
            <person name="Vandepol N."/>
            <person name="Liber J."/>
            <person name="Desiro A."/>
            <person name="Na H."/>
            <person name="Kennedy M."/>
            <person name="Barry K."/>
            <person name="Grigoriev I.V."/>
            <person name="Miller A.N."/>
            <person name="O'Donnell K."/>
            <person name="Stajich J.E."/>
            <person name="Bonito G."/>
        </authorList>
    </citation>
    <scope>NUCLEOTIDE SEQUENCE</scope>
    <source>
        <strain evidence="1">BC1065</strain>
    </source>
</reference>
<organism evidence="1 2">
    <name type="scientific">Actinomortierella ambigua</name>
    <dbReference type="NCBI Taxonomy" id="1343610"/>
    <lineage>
        <taxon>Eukaryota</taxon>
        <taxon>Fungi</taxon>
        <taxon>Fungi incertae sedis</taxon>
        <taxon>Mucoromycota</taxon>
        <taxon>Mortierellomycotina</taxon>
        <taxon>Mortierellomycetes</taxon>
        <taxon>Mortierellales</taxon>
        <taxon>Mortierellaceae</taxon>
        <taxon>Actinomortierella</taxon>
    </lineage>
</organism>
<dbReference type="AlphaFoldDB" id="A0A9P6U9K9"/>
<name>A0A9P6U9K9_9FUNG</name>
<gene>
    <name evidence="1" type="ORF">DFQ27_000819</name>
</gene>
<comment type="caution">
    <text evidence="1">The sequence shown here is derived from an EMBL/GenBank/DDBJ whole genome shotgun (WGS) entry which is preliminary data.</text>
</comment>
<dbReference type="Proteomes" id="UP000807716">
    <property type="component" value="Unassembled WGS sequence"/>
</dbReference>
<dbReference type="Gene3D" id="3.20.170.20">
    <property type="entry name" value="Protein of unknown function DUF952"/>
    <property type="match status" value="1"/>
</dbReference>
<evidence type="ECO:0000313" key="1">
    <source>
        <dbReference type="EMBL" id="KAG0265101.1"/>
    </source>
</evidence>
<dbReference type="SUPFAM" id="SSF56399">
    <property type="entry name" value="ADP-ribosylation"/>
    <property type="match status" value="1"/>
</dbReference>
<dbReference type="Pfam" id="PF06108">
    <property type="entry name" value="DUF952"/>
    <property type="match status" value="1"/>
</dbReference>
<dbReference type="OrthoDB" id="3335358at2759"/>
<dbReference type="PANTHER" id="PTHR34129">
    <property type="entry name" value="BLR1139 PROTEIN"/>
    <property type="match status" value="1"/>
</dbReference>
<evidence type="ECO:0008006" key="3">
    <source>
        <dbReference type="Google" id="ProtNLM"/>
    </source>
</evidence>
<proteinExistence type="predicted"/>
<dbReference type="EMBL" id="JAAAJB010000123">
    <property type="protein sequence ID" value="KAG0265101.1"/>
    <property type="molecule type" value="Genomic_DNA"/>
</dbReference>
<evidence type="ECO:0000313" key="2">
    <source>
        <dbReference type="Proteomes" id="UP000807716"/>
    </source>
</evidence>
<sequence length="131" mass="15045">MADHTPAHLPTFVYKLISPASAFNKDDTVLPLSELDRNDGFYHLSTAAQVPDTANRYFPGSKFPELLVLKIRYRGIQPLVRWDPVPPNRVFPHVYGDLLQEHIDSKIKLSWDPVANSWDFSEGWEDRTEPL</sequence>